<accession>A0AAE3K6L4</accession>
<organism evidence="1 2">
    <name type="scientific">Natranaeroarchaeum aerophilus</name>
    <dbReference type="NCBI Taxonomy" id="2917711"/>
    <lineage>
        <taxon>Archaea</taxon>
        <taxon>Methanobacteriati</taxon>
        <taxon>Methanobacteriota</taxon>
        <taxon>Stenosarchaea group</taxon>
        <taxon>Halobacteria</taxon>
        <taxon>Halobacteriales</taxon>
        <taxon>Natronoarchaeaceae</taxon>
        <taxon>Natranaeroarchaeum</taxon>
    </lineage>
</organism>
<dbReference type="Pfam" id="PF24037">
    <property type="entry name" value="DUF7346"/>
    <property type="match status" value="1"/>
</dbReference>
<dbReference type="InterPro" id="IPR055770">
    <property type="entry name" value="DUF7346"/>
</dbReference>
<name>A0AAE3K6L4_9EURY</name>
<dbReference type="EMBL" id="JAKRVY010000013">
    <property type="protein sequence ID" value="MCL9815098.1"/>
    <property type="molecule type" value="Genomic_DNA"/>
</dbReference>
<dbReference type="AlphaFoldDB" id="A0AAE3K6L4"/>
<reference evidence="1 2" key="1">
    <citation type="journal article" date="2022" name="Syst. Appl. Microbiol.">
        <title>Natronocalculus amylovorans gen. nov., sp. nov., and Natranaeroarchaeum aerophilus sp. nov., dominant culturable amylolytic natronoarchaea from hypersaline soda lakes in southwestern Siberia.</title>
        <authorList>
            <person name="Sorokin D.Y."/>
            <person name="Elcheninov A.G."/>
            <person name="Khizhniak T.V."/>
            <person name="Koenen M."/>
            <person name="Bale N.J."/>
            <person name="Damste J.S.S."/>
            <person name="Kublanov I.V."/>
        </authorList>
    </citation>
    <scope>NUCLEOTIDE SEQUENCE [LARGE SCALE GENOMIC DNA]</scope>
    <source>
        <strain evidence="1 2">AArc-St1-1</strain>
    </source>
</reference>
<comment type="caution">
    <text evidence="1">The sequence shown here is derived from an EMBL/GenBank/DDBJ whole genome shotgun (WGS) entry which is preliminary data.</text>
</comment>
<sequence>MRTVRDSSGKYYVVVKSSTDSSLVRDPDDGSERYIDNDRLEPIDGASALETAASGVSAPVRQLLAGVHDDVGLGLLADLTDRGPVPVRDMMHEYDQCESDLHGRLAELRAAGLIKECRVAGERGYDATELTVEALATLRAED</sequence>
<dbReference type="SUPFAM" id="SSF46785">
    <property type="entry name" value="Winged helix' DNA-binding domain"/>
    <property type="match status" value="1"/>
</dbReference>
<dbReference type="Proteomes" id="UP001202674">
    <property type="component" value="Unassembled WGS sequence"/>
</dbReference>
<evidence type="ECO:0000313" key="2">
    <source>
        <dbReference type="Proteomes" id="UP001202674"/>
    </source>
</evidence>
<proteinExistence type="predicted"/>
<dbReference type="RefSeq" id="WP_250598487.1">
    <property type="nucleotide sequence ID" value="NZ_JAKRVY010000013.1"/>
</dbReference>
<keyword evidence="2" id="KW-1185">Reference proteome</keyword>
<evidence type="ECO:0000313" key="1">
    <source>
        <dbReference type="EMBL" id="MCL9815098.1"/>
    </source>
</evidence>
<dbReference type="InterPro" id="IPR036390">
    <property type="entry name" value="WH_DNA-bd_sf"/>
</dbReference>
<protein>
    <submittedName>
        <fullName evidence="1">Uncharacterized protein</fullName>
    </submittedName>
</protein>
<gene>
    <name evidence="1" type="ORF">AArcSt11_15700</name>
</gene>